<keyword evidence="3 12" id="KW-0813">Transport</keyword>
<gene>
    <name evidence="12 13" type="primary">fliP</name>
    <name evidence="13" type="ORF">CACET_c20190</name>
</gene>
<dbReference type="KEGG" id="cace:CACET_c20190"/>
<keyword evidence="13" id="KW-0378">Hydrolase</keyword>
<dbReference type="PANTHER" id="PTHR30587">
    <property type="entry name" value="FLAGELLAR BIOSYNTHETIC PROTEIN FLIP"/>
    <property type="match status" value="1"/>
</dbReference>
<dbReference type="EMBL" id="CP009687">
    <property type="protein sequence ID" value="AKL95467.1"/>
    <property type="molecule type" value="Genomic_DNA"/>
</dbReference>
<dbReference type="RefSeq" id="WP_082058285.1">
    <property type="nucleotide sequence ID" value="NZ_CP009687.1"/>
</dbReference>
<dbReference type="GO" id="GO:0016787">
    <property type="term" value="F:hydrolase activity"/>
    <property type="evidence" value="ECO:0007669"/>
    <property type="project" value="UniProtKB-KW"/>
</dbReference>
<dbReference type="GO" id="GO:0044781">
    <property type="term" value="P:bacterial-type flagellum organization"/>
    <property type="evidence" value="ECO:0007669"/>
    <property type="project" value="UniProtKB-UniRule"/>
</dbReference>
<accession>A0A0G3WC41</accession>
<dbReference type="InterPro" id="IPR005838">
    <property type="entry name" value="T3SS_IM_P"/>
</dbReference>
<dbReference type="Pfam" id="PF00813">
    <property type="entry name" value="FliP"/>
    <property type="match status" value="1"/>
</dbReference>
<feature type="transmembrane region" description="Helical" evidence="12">
    <location>
        <begin position="16"/>
        <end position="34"/>
    </location>
</feature>
<keyword evidence="9 12" id="KW-0472">Membrane</keyword>
<dbReference type="PANTHER" id="PTHR30587:SF0">
    <property type="entry name" value="FLAGELLAR BIOSYNTHETIC PROTEIN FLIP"/>
    <property type="match status" value="1"/>
</dbReference>
<keyword evidence="14" id="KW-1185">Reference proteome</keyword>
<dbReference type="PROSITE" id="PS01061">
    <property type="entry name" value="FLIP_2"/>
    <property type="match status" value="1"/>
</dbReference>
<evidence type="ECO:0000256" key="10">
    <source>
        <dbReference type="ARBA" id="ARBA00023143"/>
    </source>
</evidence>
<keyword evidence="4 12" id="KW-1003">Cell membrane</keyword>
<evidence type="ECO:0000256" key="8">
    <source>
        <dbReference type="ARBA" id="ARBA00022989"/>
    </source>
</evidence>
<evidence type="ECO:0000256" key="2">
    <source>
        <dbReference type="ARBA" id="ARBA00021714"/>
    </source>
</evidence>
<dbReference type="GO" id="GO:0005886">
    <property type="term" value="C:plasma membrane"/>
    <property type="evidence" value="ECO:0007669"/>
    <property type="project" value="UniProtKB-SubCell"/>
</dbReference>
<evidence type="ECO:0000313" key="13">
    <source>
        <dbReference type="EMBL" id="AKL95467.1"/>
    </source>
</evidence>
<evidence type="ECO:0000256" key="4">
    <source>
        <dbReference type="ARBA" id="ARBA00022475"/>
    </source>
</evidence>
<feature type="transmembrane region" description="Helical" evidence="12">
    <location>
        <begin position="64"/>
        <end position="94"/>
    </location>
</feature>
<evidence type="ECO:0000256" key="11">
    <source>
        <dbReference type="ARBA" id="ARBA00023225"/>
    </source>
</evidence>
<dbReference type="PRINTS" id="PR00951">
    <property type="entry name" value="FLGBIOSNFLIP"/>
</dbReference>
<feature type="transmembrane region" description="Helical" evidence="12">
    <location>
        <begin position="239"/>
        <end position="260"/>
    </location>
</feature>
<dbReference type="PATRIC" id="fig|84022.6.peg.2016"/>
<evidence type="ECO:0000256" key="3">
    <source>
        <dbReference type="ARBA" id="ARBA00022448"/>
    </source>
</evidence>
<evidence type="ECO:0000256" key="6">
    <source>
        <dbReference type="ARBA" id="ARBA00022795"/>
    </source>
</evidence>
<comment type="function">
    <text evidence="12">Plays a role in the flagellum-specific transport system.</text>
</comment>
<keyword evidence="5 12" id="KW-0812">Transmembrane</keyword>
<sequence length="264" mass="29677">MKTNIGTKQYSNNKKFILCMMILLVFLIISTIRVDAQPDLPIPRIGLTMEEAENPQEVVASIQILFLLTILSLAPAILIMMTSFTRIIIVLSFLRNALATQQTPPTQVLIGLTLFLTFFTMAPIASEINQNALQPYLQEEIGQTEAWTTAMEPIREFMLRQTREKDLALFAEIANIDGPVEISEITNTVLIPAFIISELKTAFQLGFVLFIPFIVIDMVVASTLMSMGMMMLPPAMISLPFKLLLFIMVDGWNILIRSLITSFR</sequence>
<dbReference type="OrthoDB" id="9805111at2"/>
<dbReference type="PRINTS" id="PR01302">
    <property type="entry name" value="TYPE3IMPPROT"/>
</dbReference>
<dbReference type="InterPro" id="IPR005837">
    <property type="entry name" value="FliP"/>
</dbReference>
<keyword evidence="8 12" id="KW-1133">Transmembrane helix</keyword>
<keyword evidence="10" id="KW-0975">Bacterial flagellum</keyword>
<feature type="transmembrane region" description="Helical" evidence="12">
    <location>
        <begin position="207"/>
        <end position="227"/>
    </location>
</feature>
<proteinExistence type="inferred from homology"/>
<keyword evidence="13" id="KW-0966">Cell projection</keyword>
<evidence type="ECO:0000256" key="12">
    <source>
        <dbReference type="RuleBase" id="RU362069"/>
    </source>
</evidence>
<keyword evidence="13" id="KW-0282">Flagellum</keyword>
<dbReference type="GO" id="GO:0009306">
    <property type="term" value="P:protein secretion"/>
    <property type="evidence" value="ECO:0007669"/>
    <property type="project" value="UniProtKB-UniRule"/>
</dbReference>
<name>A0A0G3WC41_9CLOT</name>
<dbReference type="NCBIfam" id="NF009438">
    <property type="entry name" value="PRK12797.1"/>
    <property type="match status" value="1"/>
</dbReference>
<keyword evidence="13" id="KW-0969">Cilium</keyword>
<comment type="similarity">
    <text evidence="1 12">Belongs to the FliP/MopC/SpaP family.</text>
</comment>
<dbReference type="STRING" id="84022.CACET_c20190"/>
<keyword evidence="11 12" id="KW-1006">Bacterial flagellum protein export</keyword>
<evidence type="ECO:0000256" key="7">
    <source>
        <dbReference type="ARBA" id="ARBA00022927"/>
    </source>
</evidence>
<dbReference type="GO" id="GO:0009425">
    <property type="term" value="C:bacterial-type flagellum basal body"/>
    <property type="evidence" value="ECO:0007669"/>
    <property type="project" value="UniProtKB-SubCell"/>
</dbReference>
<dbReference type="Proteomes" id="UP000035704">
    <property type="component" value="Chromosome"/>
</dbReference>
<protein>
    <recommendedName>
        <fullName evidence="2 12">Flagellar biosynthetic protein FliP</fullName>
    </recommendedName>
</protein>
<organism evidence="13 14">
    <name type="scientific">Clostridium aceticum</name>
    <dbReference type="NCBI Taxonomy" id="84022"/>
    <lineage>
        <taxon>Bacteria</taxon>
        <taxon>Bacillati</taxon>
        <taxon>Bacillota</taxon>
        <taxon>Clostridia</taxon>
        <taxon>Eubacteriales</taxon>
        <taxon>Clostridiaceae</taxon>
        <taxon>Clostridium</taxon>
    </lineage>
</organism>
<evidence type="ECO:0000256" key="9">
    <source>
        <dbReference type="ARBA" id="ARBA00023136"/>
    </source>
</evidence>
<keyword evidence="6 12" id="KW-1005">Bacterial flagellum biogenesis</keyword>
<reference evidence="13 14" key="1">
    <citation type="submission" date="2014-10" db="EMBL/GenBank/DDBJ databases">
        <title>Genome sequence of Clostridium aceticum DSM 1496.</title>
        <authorList>
            <person name="Poehlein A."/>
            <person name="Schiel-Bengelsdorf B."/>
            <person name="Gottschalk G."/>
            <person name="Duerre P."/>
            <person name="Daniel R."/>
        </authorList>
    </citation>
    <scope>NUCLEOTIDE SEQUENCE [LARGE SCALE GENOMIC DNA]</scope>
    <source>
        <strain evidence="13 14">DSM 1496</strain>
    </source>
</reference>
<dbReference type="AlphaFoldDB" id="A0A0G3WC41"/>
<evidence type="ECO:0000256" key="5">
    <source>
        <dbReference type="ARBA" id="ARBA00022692"/>
    </source>
</evidence>
<evidence type="ECO:0000313" key="14">
    <source>
        <dbReference type="Proteomes" id="UP000035704"/>
    </source>
</evidence>
<dbReference type="NCBIfam" id="TIGR01103">
    <property type="entry name" value="fliP"/>
    <property type="match status" value="1"/>
</dbReference>
<evidence type="ECO:0000256" key="1">
    <source>
        <dbReference type="ARBA" id="ARBA00006257"/>
    </source>
</evidence>
<keyword evidence="7 12" id="KW-0653">Protein transport</keyword>
<comment type="subcellular location">
    <subcellularLocation>
        <location evidence="12">Cell membrane</location>
        <topology evidence="12">Multi-pass membrane protein</topology>
    </subcellularLocation>
    <subcellularLocation>
        <location evidence="12">Bacterial flagellum basal body</location>
    </subcellularLocation>
</comment>